<feature type="domain" description="Peptidase S9 prolyl oligopeptidase catalytic" evidence="1">
    <location>
        <begin position="170"/>
        <end position="310"/>
    </location>
</feature>
<dbReference type="EMBL" id="BJYV01000001">
    <property type="protein sequence ID" value="GEO20109.1"/>
    <property type="molecule type" value="Genomic_DNA"/>
</dbReference>
<evidence type="ECO:0000259" key="1">
    <source>
        <dbReference type="Pfam" id="PF00326"/>
    </source>
</evidence>
<gene>
    <name evidence="2" type="ORF">CQA01_06430</name>
</gene>
<dbReference type="AlphaFoldDB" id="A0A512C7D0"/>
<dbReference type="GO" id="GO:0008236">
    <property type="term" value="F:serine-type peptidase activity"/>
    <property type="evidence" value="ECO:0007669"/>
    <property type="project" value="InterPro"/>
</dbReference>
<comment type="caution">
    <text evidence="2">The sequence shown here is derived from an EMBL/GenBank/DDBJ whole genome shotgun (WGS) entry which is preliminary data.</text>
</comment>
<dbReference type="InterPro" id="IPR001375">
    <property type="entry name" value="Peptidase_S9_cat"/>
</dbReference>
<evidence type="ECO:0000313" key="3">
    <source>
        <dbReference type="Proteomes" id="UP000321301"/>
    </source>
</evidence>
<evidence type="ECO:0000313" key="2">
    <source>
        <dbReference type="EMBL" id="GEO20109.1"/>
    </source>
</evidence>
<proteinExistence type="predicted"/>
<name>A0A512C7D0_9BACT</name>
<organism evidence="2 3">
    <name type="scientific">Cyclobacterium qasimii</name>
    <dbReference type="NCBI Taxonomy" id="1350429"/>
    <lineage>
        <taxon>Bacteria</taxon>
        <taxon>Pseudomonadati</taxon>
        <taxon>Bacteroidota</taxon>
        <taxon>Cytophagia</taxon>
        <taxon>Cytophagales</taxon>
        <taxon>Cyclobacteriaceae</taxon>
        <taxon>Cyclobacterium</taxon>
    </lineage>
</organism>
<dbReference type="PANTHER" id="PTHR22946">
    <property type="entry name" value="DIENELACTONE HYDROLASE DOMAIN-CONTAINING PROTEIN-RELATED"/>
    <property type="match status" value="1"/>
</dbReference>
<sequence>MNMKKTILIGLALFFLRGLVIAQTGLFLPPALEGEIPWDLKALSDAPDFEWLNQSDSVWSLIYTGEEYEGKVTEVFAYYASPATIGGKNAEIGDYPGIVLVHGGGGTAFRIWVKEWAERGYAAIAMDLGGDQPLPNDQQEKVWGSKRARMEAGGPKQNDEYKFYRLGEDFTAQWQYHSVSNIVRAHSLIRSFPDVNADKTALTGISWGGYLTNLVAGVDHRFAAAVPVYGCGFLQEGSAWDKQFDSLGVAETQRWVELWDPSSYVGNASLPMLFVNGTNDFAYFVENWQKTANLAKNSRFTLIPEMKHSHPHGAAPEEIYRFISTTLENKSEFISSIKLKEKGDKAKYSISHASEEVYLAYTEDTKRSPERKWELVPLDKAKGKVTVPSDAKLWYIYWVDDSGNRRSSEVKGWE</sequence>
<dbReference type="Pfam" id="PF00326">
    <property type="entry name" value="Peptidase_S9"/>
    <property type="match status" value="1"/>
</dbReference>
<dbReference type="InterPro" id="IPR050261">
    <property type="entry name" value="FrsA_esterase"/>
</dbReference>
<dbReference type="Proteomes" id="UP000321301">
    <property type="component" value="Unassembled WGS sequence"/>
</dbReference>
<dbReference type="GO" id="GO:0006508">
    <property type="term" value="P:proteolysis"/>
    <property type="evidence" value="ECO:0007669"/>
    <property type="project" value="InterPro"/>
</dbReference>
<dbReference type="InterPro" id="IPR029058">
    <property type="entry name" value="AB_hydrolase_fold"/>
</dbReference>
<dbReference type="Gene3D" id="3.40.50.1820">
    <property type="entry name" value="alpha/beta hydrolase"/>
    <property type="match status" value="1"/>
</dbReference>
<accession>A0A512C7D0</accession>
<dbReference type="SUPFAM" id="SSF53474">
    <property type="entry name" value="alpha/beta-Hydrolases"/>
    <property type="match status" value="1"/>
</dbReference>
<reference evidence="2 3" key="1">
    <citation type="submission" date="2019-07" db="EMBL/GenBank/DDBJ databases">
        <title>Whole genome shotgun sequence of Cyclobacterium qasimii NBRC 106168.</title>
        <authorList>
            <person name="Hosoyama A."/>
            <person name="Uohara A."/>
            <person name="Ohji S."/>
            <person name="Ichikawa N."/>
        </authorList>
    </citation>
    <scope>NUCLEOTIDE SEQUENCE [LARGE SCALE GENOMIC DNA]</scope>
    <source>
        <strain evidence="2 3">NBRC 106168</strain>
    </source>
</reference>
<protein>
    <recommendedName>
        <fullName evidence="1">Peptidase S9 prolyl oligopeptidase catalytic domain-containing protein</fullName>
    </recommendedName>
</protein>
<keyword evidence="3" id="KW-1185">Reference proteome</keyword>
<dbReference type="PANTHER" id="PTHR22946:SF0">
    <property type="entry name" value="DIENELACTONE HYDROLASE DOMAIN-CONTAINING PROTEIN"/>
    <property type="match status" value="1"/>
</dbReference>